<proteinExistence type="inferred from homology"/>
<organism evidence="10 11">
    <name type="scientific">Muraenolepis orangiensis</name>
    <name type="common">Patagonian moray cod</name>
    <dbReference type="NCBI Taxonomy" id="630683"/>
    <lineage>
        <taxon>Eukaryota</taxon>
        <taxon>Metazoa</taxon>
        <taxon>Chordata</taxon>
        <taxon>Craniata</taxon>
        <taxon>Vertebrata</taxon>
        <taxon>Euteleostomi</taxon>
        <taxon>Actinopterygii</taxon>
        <taxon>Neopterygii</taxon>
        <taxon>Teleostei</taxon>
        <taxon>Neoteleostei</taxon>
        <taxon>Acanthomorphata</taxon>
        <taxon>Zeiogadaria</taxon>
        <taxon>Gadariae</taxon>
        <taxon>Gadiformes</taxon>
        <taxon>Muraenolepidoidei</taxon>
        <taxon>Muraenolepididae</taxon>
        <taxon>Muraenolepis</taxon>
    </lineage>
</organism>
<dbReference type="EMBL" id="JANIIK010000110">
    <property type="protein sequence ID" value="KAJ3596401.1"/>
    <property type="molecule type" value="Genomic_DNA"/>
</dbReference>
<dbReference type="PANTHER" id="PTHR11091:SF0">
    <property type="entry name" value="MALATE DEHYDROGENASE"/>
    <property type="match status" value="1"/>
</dbReference>
<evidence type="ECO:0008006" key="12">
    <source>
        <dbReference type="Google" id="ProtNLM"/>
    </source>
</evidence>
<dbReference type="SUPFAM" id="SSF89733">
    <property type="entry name" value="L-sulfolactate dehydrogenase-like"/>
    <property type="match status" value="1"/>
</dbReference>
<dbReference type="GO" id="GO:0016491">
    <property type="term" value="F:oxidoreductase activity"/>
    <property type="evidence" value="ECO:0007669"/>
    <property type="project" value="UniProtKB-KW"/>
</dbReference>
<keyword evidence="5 9" id="KW-1133">Transmembrane helix</keyword>
<keyword evidence="6" id="KW-0560">Oxidoreductase</keyword>
<comment type="caution">
    <text evidence="10">The sequence shown here is derived from an EMBL/GenBank/DDBJ whole genome shotgun (WGS) entry which is preliminary data.</text>
</comment>
<comment type="similarity">
    <text evidence="3">Belongs to the CD225/Dispanin family.</text>
</comment>
<keyword evidence="4 9" id="KW-0812">Transmembrane</keyword>
<evidence type="ECO:0000256" key="7">
    <source>
        <dbReference type="ARBA" id="ARBA00023136"/>
    </source>
</evidence>
<dbReference type="Proteomes" id="UP001148018">
    <property type="component" value="Unassembled WGS sequence"/>
</dbReference>
<dbReference type="GO" id="GO:0016020">
    <property type="term" value="C:membrane"/>
    <property type="evidence" value="ECO:0007669"/>
    <property type="project" value="UniProtKB-SubCell"/>
</dbReference>
<name>A0A9Q0DZ55_9TELE</name>
<comment type="subcellular location">
    <subcellularLocation>
        <location evidence="1">Membrane</location>
    </subcellularLocation>
</comment>
<dbReference type="PANTHER" id="PTHR11091">
    <property type="entry name" value="OXIDOREDUCTASE-RELATED"/>
    <property type="match status" value="1"/>
</dbReference>
<dbReference type="InterPro" id="IPR043143">
    <property type="entry name" value="Mal/L-sulf/L-lact_DH-like_NADP"/>
</dbReference>
<protein>
    <recommendedName>
        <fullName evidence="12">Malate dehydrogenase</fullName>
    </recommendedName>
</protein>
<evidence type="ECO:0000256" key="2">
    <source>
        <dbReference type="ARBA" id="ARBA00006056"/>
    </source>
</evidence>
<evidence type="ECO:0000256" key="9">
    <source>
        <dbReference type="SAM" id="Phobius"/>
    </source>
</evidence>
<comment type="similarity">
    <text evidence="2">Belongs to the LDH2/MDH2 oxidoreductase family.</text>
</comment>
<feature type="region of interest" description="Disordered" evidence="8">
    <location>
        <begin position="124"/>
        <end position="149"/>
    </location>
</feature>
<feature type="compositionally biased region" description="Basic residues" evidence="8">
    <location>
        <begin position="126"/>
        <end position="145"/>
    </location>
</feature>
<dbReference type="Pfam" id="PF02615">
    <property type="entry name" value="Ldh_2"/>
    <property type="match status" value="1"/>
</dbReference>
<dbReference type="OrthoDB" id="7881616at2759"/>
<dbReference type="Pfam" id="PF04505">
    <property type="entry name" value="CD225"/>
    <property type="match status" value="1"/>
</dbReference>
<dbReference type="Gene3D" id="1.10.1530.10">
    <property type="match status" value="1"/>
</dbReference>
<evidence type="ECO:0000256" key="8">
    <source>
        <dbReference type="SAM" id="MobiDB-lite"/>
    </source>
</evidence>
<dbReference type="Gene3D" id="3.30.1370.60">
    <property type="entry name" value="Hypothetical oxidoreductase yiak, domain 2"/>
    <property type="match status" value="1"/>
</dbReference>
<evidence type="ECO:0000256" key="3">
    <source>
        <dbReference type="ARBA" id="ARBA00006843"/>
    </source>
</evidence>
<keyword evidence="7 9" id="KW-0472">Membrane</keyword>
<sequence>MDNHSYNYPSDCTPLTDCKSARKPGGSTAVNMAGAEGKDAPKDYLVWSLCNTLYVNFCCLGFMALVYSIKGSFDFFGEDGFQSFMKLFTVEDFEMGGPGKSEGGQADEARRCFSDTLTREGLLLGHAHKRRPAPPPIRHAHKRRPAPWTRQQVAACSSSYQTRSQEEACSLDTPTRGGLLLRHAYERRAPPIRHAHKRRQGYYLTNHQCLINHSEVLSFIERCMTAVGTQKHHANSLAQVLVEGDCRGHYSHGLNRMDMYVKDIESGICSKDGEPAVEKETAATALVDGRNLLGPVVGNFCMDLALKKAKEVGIGWVVAHGSNHYGIAGYYAMQALKENMIGMSFTNTSPLVVPTRGKECTLGTNPISVAAPANDGDSFVLDMATSAVALGKVELHDRRGDPIPEGWGCDPQGNLTSDPKKVLQGGGLVPIGGSEATGGYKGYGLGMMVEVFCGILSGAQYSRHVRTWKVTDRVANLGQCFVAINPENFAAGFTDRMSDLLSIQRGLDPATPGSPVLAAGDPERAHLDTIKEMGGIPYHLNVVNFMNECGKRVGVSPLLPCDRLLSN</sequence>
<dbReference type="AlphaFoldDB" id="A0A9Q0DZ55"/>
<evidence type="ECO:0000256" key="5">
    <source>
        <dbReference type="ARBA" id="ARBA00022989"/>
    </source>
</evidence>
<reference evidence="10" key="1">
    <citation type="submission" date="2022-07" db="EMBL/GenBank/DDBJ databases">
        <title>Chromosome-level genome of Muraenolepis orangiensis.</title>
        <authorList>
            <person name="Kim J."/>
        </authorList>
    </citation>
    <scope>NUCLEOTIDE SEQUENCE</scope>
    <source>
        <strain evidence="10">KU_S4_2022</strain>
        <tissue evidence="10">Muscle</tissue>
    </source>
</reference>
<evidence type="ECO:0000313" key="10">
    <source>
        <dbReference type="EMBL" id="KAJ3596401.1"/>
    </source>
</evidence>
<dbReference type="InterPro" id="IPR007593">
    <property type="entry name" value="CD225/Dispanin_fam"/>
</dbReference>
<feature type="transmembrane region" description="Helical" evidence="9">
    <location>
        <begin position="44"/>
        <end position="67"/>
    </location>
</feature>
<gene>
    <name evidence="10" type="ORF">NHX12_002808</name>
</gene>
<evidence type="ECO:0000256" key="6">
    <source>
        <dbReference type="ARBA" id="ARBA00023002"/>
    </source>
</evidence>
<accession>A0A9Q0DZ55</accession>
<dbReference type="InterPro" id="IPR003767">
    <property type="entry name" value="Malate/L-lactate_DH-like"/>
</dbReference>
<evidence type="ECO:0000313" key="11">
    <source>
        <dbReference type="Proteomes" id="UP001148018"/>
    </source>
</evidence>
<dbReference type="InterPro" id="IPR043144">
    <property type="entry name" value="Mal/L-sulf/L-lact_DH-like_ah"/>
</dbReference>
<dbReference type="InterPro" id="IPR036111">
    <property type="entry name" value="Mal/L-sulfo/L-lacto_DH-like_sf"/>
</dbReference>
<evidence type="ECO:0000256" key="4">
    <source>
        <dbReference type="ARBA" id="ARBA00022692"/>
    </source>
</evidence>
<evidence type="ECO:0000256" key="1">
    <source>
        <dbReference type="ARBA" id="ARBA00004370"/>
    </source>
</evidence>
<keyword evidence="11" id="KW-1185">Reference proteome</keyword>